<evidence type="ECO:0000256" key="4">
    <source>
        <dbReference type="ARBA" id="ARBA00022475"/>
    </source>
</evidence>
<keyword evidence="3" id="KW-0813">Transport</keyword>
<dbReference type="InterPro" id="IPR037294">
    <property type="entry name" value="ABC_BtuC-like"/>
</dbReference>
<keyword evidence="6 8" id="KW-1133">Transmembrane helix</keyword>
<evidence type="ECO:0000313" key="10">
    <source>
        <dbReference type="Proteomes" id="UP000589520"/>
    </source>
</evidence>
<evidence type="ECO:0000256" key="7">
    <source>
        <dbReference type="ARBA" id="ARBA00023136"/>
    </source>
</evidence>
<dbReference type="GO" id="GO:0005886">
    <property type="term" value="C:plasma membrane"/>
    <property type="evidence" value="ECO:0007669"/>
    <property type="project" value="UniProtKB-SubCell"/>
</dbReference>
<dbReference type="AlphaFoldDB" id="A0A7Y9TTK2"/>
<protein>
    <submittedName>
        <fullName evidence="9">Iron complex transport system permease protein</fullName>
    </submittedName>
</protein>
<feature type="transmembrane region" description="Helical" evidence="8">
    <location>
        <begin position="246"/>
        <end position="273"/>
    </location>
</feature>
<feature type="transmembrane region" description="Helical" evidence="8">
    <location>
        <begin position="313"/>
        <end position="331"/>
    </location>
</feature>
<dbReference type="SUPFAM" id="SSF81345">
    <property type="entry name" value="ABC transporter involved in vitamin B12 uptake, BtuC"/>
    <property type="match status" value="1"/>
</dbReference>
<evidence type="ECO:0000256" key="5">
    <source>
        <dbReference type="ARBA" id="ARBA00022692"/>
    </source>
</evidence>
<evidence type="ECO:0000256" key="1">
    <source>
        <dbReference type="ARBA" id="ARBA00004651"/>
    </source>
</evidence>
<keyword evidence="5 8" id="KW-0812">Transmembrane</keyword>
<keyword evidence="4" id="KW-1003">Cell membrane</keyword>
<dbReference type="Proteomes" id="UP000589520">
    <property type="component" value="Unassembled WGS sequence"/>
</dbReference>
<feature type="transmembrane region" description="Helical" evidence="8">
    <location>
        <begin position="67"/>
        <end position="87"/>
    </location>
</feature>
<feature type="transmembrane region" description="Helical" evidence="8">
    <location>
        <begin position="125"/>
        <end position="143"/>
    </location>
</feature>
<evidence type="ECO:0000313" key="9">
    <source>
        <dbReference type="EMBL" id="NYF80053.1"/>
    </source>
</evidence>
<dbReference type="RefSeq" id="WP_179491151.1">
    <property type="nucleotide sequence ID" value="NZ_JACCCW010000002.1"/>
</dbReference>
<sequence>MDLVSMTPYAHVTSAARRSLVLPIGAFIAAAILLPWVGPGPISVSRVLHHQAPDYAILIQLRITRTLLALVAGGALSLAGSLFQAMLRDALATPYTLGISAGASLGAVAAIAAGWQMMWGIPATWVGALAGAFAVLTLVIGGFSKRGQISAFSLLLTGIAINSVCMACIIILGGFAGMSRTFSIARWLIGSVDSTSYTSLSVLSIVVLGLAALIMTQARSWNLLAVGEQWAASRGVRVPTLLRTGYIAGSILVAGAIALTGPIGFVGLIVPHLVRSRISPDHRILLPSVFFFGGALLALCDSVGRIVMRPAEIPAGAVLALIGGPYLVWTIRQRRSSEEI</sequence>
<dbReference type="PANTHER" id="PTHR30472:SF25">
    <property type="entry name" value="ABC TRANSPORTER PERMEASE PROTEIN MJ0876-RELATED"/>
    <property type="match status" value="1"/>
</dbReference>
<reference evidence="9 10" key="1">
    <citation type="submission" date="2020-07" db="EMBL/GenBank/DDBJ databases">
        <title>Genomic Encyclopedia of Type Strains, Phase IV (KMG-V): Genome sequencing to study the core and pangenomes of soil and plant-associated prokaryotes.</title>
        <authorList>
            <person name="Whitman W."/>
        </authorList>
    </citation>
    <scope>NUCLEOTIDE SEQUENCE [LARGE SCALE GENOMIC DNA]</scope>
    <source>
        <strain evidence="9 10">X4EP2</strain>
    </source>
</reference>
<feature type="transmembrane region" description="Helical" evidence="8">
    <location>
        <begin position="20"/>
        <end position="38"/>
    </location>
</feature>
<dbReference type="PANTHER" id="PTHR30472">
    <property type="entry name" value="FERRIC ENTEROBACTIN TRANSPORT SYSTEM PERMEASE PROTEIN"/>
    <property type="match status" value="1"/>
</dbReference>
<keyword evidence="7 8" id="KW-0472">Membrane</keyword>
<dbReference type="Pfam" id="PF01032">
    <property type="entry name" value="FecCD"/>
    <property type="match status" value="1"/>
</dbReference>
<comment type="similarity">
    <text evidence="2">Belongs to the binding-protein-dependent transport system permease family. FecCD subfamily.</text>
</comment>
<gene>
    <name evidence="9" type="ORF">HDF17_002373</name>
</gene>
<organism evidence="9 10">
    <name type="scientific">Granulicella arctica</name>
    <dbReference type="NCBI Taxonomy" id="940613"/>
    <lineage>
        <taxon>Bacteria</taxon>
        <taxon>Pseudomonadati</taxon>
        <taxon>Acidobacteriota</taxon>
        <taxon>Terriglobia</taxon>
        <taxon>Terriglobales</taxon>
        <taxon>Acidobacteriaceae</taxon>
        <taxon>Granulicella</taxon>
    </lineage>
</organism>
<feature type="transmembrane region" description="Helical" evidence="8">
    <location>
        <begin position="93"/>
        <end position="113"/>
    </location>
</feature>
<dbReference type="EMBL" id="JACCCW010000002">
    <property type="protein sequence ID" value="NYF80053.1"/>
    <property type="molecule type" value="Genomic_DNA"/>
</dbReference>
<dbReference type="GO" id="GO:0022857">
    <property type="term" value="F:transmembrane transporter activity"/>
    <property type="evidence" value="ECO:0007669"/>
    <property type="project" value="InterPro"/>
</dbReference>
<dbReference type="InterPro" id="IPR000522">
    <property type="entry name" value="ABC_transptr_permease_BtuC"/>
</dbReference>
<comment type="caution">
    <text evidence="9">The sequence shown here is derived from an EMBL/GenBank/DDBJ whole genome shotgun (WGS) entry which is preliminary data.</text>
</comment>
<feature type="transmembrane region" description="Helical" evidence="8">
    <location>
        <begin position="285"/>
        <end position="307"/>
    </location>
</feature>
<evidence type="ECO:0000256" key="3">
    <source>
        <dbReference type="ARBA" id="ARBA00022448"/>
    </source>
</evidence>
<accession>A0A7Y9TTK2</accession>
<keyword evidence="10" id="KW-1185">Reference proteome</keyword>
<comment type="subcellular location">
    <subcellularLocation>
        <location evidence="1">Cell membrane</location>
        <topology evidence="1">Multi-pass membrane protein</topology>
    </subcellularLocation>
</comment>
<feature type="transmembrane region" description="Helical" evidence="8">
    <location>
        <begin position="149"/>
        <end position="176"/>
    </location>
</feature>
<dbReference type="CDD" id="cd06550">
    <property type="entry name" value="TM_ABC_iron-siderophores_like"/>
    <property type="match status" value="1"/>
</dbReference>
<proteinExistence type="inferred from homology"/>
<name>A0A7Y9TTK2_9BACT</name>
<evidence type="ECO:0000256" key="2">
    <source>
        <dbReference type="ARBA" id="ARBA00007935"/>
    </source>
</evidence>
<evidence type="ECO:0000256" key="8">
    <source>
        <dbReference type="SAM" id="Phobius"/>
    </source>
</evidence>
<evidence type="ECO:0000256" key="6">
    <source>
        <dbReference type="ARBA" id="ARBA00022989"/>
    </source>
</evidence>
<feature type="transmembrane region" description="Helical" evidence="8">
    <location>
        <begin position="197"/>
        <end position="215"/>
    </location>
</feature>
<dbReference type="Gene3D" id="1.10.3470.10">
    <property type="entry name" value="ABC transporter involved in vitamin B12 uptake, BtuC"/>
    <property type="match status" value="1"/>
</dbReference>